<evidence type="ECO:0000313" key="2">
    <source>
        <dbReference type="EMBL" id="CAD9777757.1"/>
    </source>
</evidence>
<gene>
    <name evidence="2" type="ORF">LSP00402_LOCUS21773</name>
</gene>
<protein>
    <recommendedName>
        <fullName evidence="3">STI1 domain-containing protein</fullName>
    </recommendedName>
</protein>
<evidence type="ECO:0008006" key="3">
    <source>
        <dbReference type="Google" id="ProtNLM"/>
    </source>
</evidence>
<dbReference type="AlphaFoldDB" id="A0A7S2XHC4"/>
<feature type="signal peptide" evidence="1">
    <location>
        <begin position="1"/>
        <end position="28"/>
    </location>
</feature>
<evidence type="ECO:0000256" key="1">
    <source>
        <dbReference type="SAM" id="SignalP"/>
    </source>
</evidence>
<reference evidence="2" key="1">
    <citation type="submission" date="2021-01" db="EMBL/GenBank/DDBJ databases">
        <authorList>
            <person name="Corre E."/>
            <person name="Pelletier E."/>
            <person name="Niang G."/>
            <person name="Scheremetjew M."/>
            <person name="Finn R."/>
            <person name="Kale V."/>
            <person name="Holt S."/>
            <person name="Cochrane G."/>
            <person name="Meng A."/>
            <person name="Brown T."/>
            <person name="Cohen L."/>
        </authorList>
    </citation>
    <scope>NUCLEOTIDE SEQUENCE</scope>
    <source>
        <strain evidence="2">CCMP622</strain>
    </source>
</reference>
<feature type="chain" id="PRO_5030974444" description="STI1 domain-containing protein" evidence="1">
    <location>
        <begin position="29"/>
        <end position="185"/>
    </location>
</feature>
<proteinExistence type="predicted"/>
<organism evidence="2">
    <name type="scientific">Lotharella oceanica</name>
    <dbReference type="NCBI Taxonomy" id="641309"/>
    <lineage>
        <taxon>Eukaryota</taxon>
        <taxon>Sar</taxon>
        <taxon>Rhizaria</taxon>
        <taxon>Cercozoa</taxon>
        <taxon>Chlorarachniophyceae</taxon>
        <taxon>Lotharella</taxon>
    </lineage>
</organism>
<sequence>MPAIGKLLAVTALCATAAFLLFGGSSQANAGLNAGMTARHSSACRPMMRMVTPRRSFVARVNPPKIPRGGDQALDVRDMVNSMMSDPAIPKQYKEAMNNPDIQRMQMRLMQSPDFLQKIEEMRKDPEMAAVFQELETGGMEAMMMKYYNEPPEAMMKYYNDPIFSKLSHELGFDDYTELEAEDRF</sequence>
<keyword evidence="1" id="KW-0732">Signal</keyword>
<dbReference type="EMBL" id="HBHP01035377">
    <property type="protein sequence ID" value="CAD9777757.1"/>
    <property type="molecule type" value="Transcribed_RNA"/>
</dbReference>
<dbReference type="Gene3D" id="1.10.260.100">
    <property type="match status" value="1"/>
</dbReference>
<accession>A0A7S2XHC4</accession>
<name>A0A7S2XHC4_9EUKA</name>